<keyword evidence="1" id="KW-0808">Transferase</keyword>
<comment type="caution">
    <text evidence="1">The sequence shown here is derived from an EMBL/GenBank/DDBJ whole genome shotgun (WGS) entry which is preliminary data.</text>
</comment>
<proteinExistence type="predicted"/>
<dbReference type="EMBL" id="RKLX01000016">
    <property type="protein sequence ID" value="TGD18174.1"/>
    <property type="molecule type" value="Genomic_DNA"/>
</dbReference>
<dbReference type="OrthoDB" id="9810718at2"/>
<evidence type="ECO:0000313" key="2">
    <source>
        <dbReference type="Proteomes" id="UP000297348"/>
    </source>
</evidence>
<sequence>MKRTIIKKFKEAVIDLGDLTDRSTGESTLAVSVSNRKKRAAVHFYRGDSFNQAWQQVSETLAAAPQDAWVRIEIVQAIQRRSAAAVKKSLAAMTRMNYWRDGVSFDQDFKTALLEMEINGHAFFKPGKDHRIGKNPSSSWIDYPQITKYLTRRNGEQPDDLAAAQNIWTFTTAGIFSDGTQIWPLDESAAGERGTRRLVAPRQELRDYLSLGEAFLARQIKETGQFVYGYYPAEQRVLSSYNSVRHFSSIYALLEAIAYTDNWDDLPRAKQALTWGLEHLTIHVNDALFVIERPKNKDPEVKLGAQAMLILALCKYQEVSKDEAFMDRAQQAFNGIIAFRQPSGRFNHVLNPDLTVKDAFRIIYYEGEITFAMARLYELIHDDRVLDMMQQSLDFMVAHDYGRYHDHWIAYAVNEAMLIFTDNRDYMRLGLKNVFNHLDFIEKRDTAYPTLLELLDAAVKMTDMIKRTGNDDLLEQYDVQRLRRAWHYRALHELATGAFQPELAMYFYAPSKFVGGFFARHDHFRTRIDDCEHFLSGLINYYNYVY</sequence>
<accession>A0A4Z0JAP1</accession>
<evidence type="ECO:0000313" key="1">
    <source>
        <dbReference type="EMBL" id="TGD18174.1"/>
    </source>
</evidence>
<dbReference type="Proteomes" id="UP000297348">
    <property type="component" value="Unassembled WGS sequence"/>
</dbReference>
<dbReference type="GO" id="GO:0016740">
    <property type="term" value="F:transferase activity"/>
    <property type="evidence" value="ECO:0007669"/>
    <property type="project" value="UniProtKB-KW"/>
</dbReference>
<name>A0A4Z0JAP1_9LACO</name>
<keyword evidence="2" id="KW-1185">Reference proteome</keyword>
<dbReference type="InterPro" id="IPR008928">
    <property type="entry name" value="6-hairpin_glycosidase_sf"/>
</dbReference>
<dbReference type="SUPFAM" id="SSF48208">
    <property type="entry name" value="Six-hairpin glycosidases"/>
    <property type="match status" value="1"/>
</dbReference>
<organism evidence="1 2">
    <name type="scientific">Levilactobacillus suantsaiihabitans</name>
    <dbReference type="NCBI Taxonomy" id="2487722"/>
    <lineage>
        <taxon>Bacteria</taxon>
        <taxon>Bacillati</taxon>
        <taxon>Bacillota</taxon>
        <taxon>Bacilli</taxon>
        <taxon>Lactobacillales</taxon>
        <taxon>Lactobacillaceae</taxon>
        <taxon>Levilactobacillus</taxon>
    </lineage>
</organism>
<dbReference type="AlphaFoldDB" id="A0A4Z0JAP1"/>
<dbReference type="GO" id="GO:0005975">
    <property type="term" value="P:carbohydrate metabolic process"/>
    <property type="evidence" value="ECO:0007669"/>
    <property type="project" value="InterPro"/>
</dbReference>
<gene>
    <name evidence="1" type="ORF">EGT51_09690</name>
</gene>
<reference evidence="1 2" key="1">
    <citation type="submission" date="2018-10" db="EMBL/GenBank/DDBJ databases">
        <title>Lactobacillus sp. R7 and Lactobacillus sp. R19 isolated from fermented mustard green product of Taiwan.</title>
        <authorList>
            <person name="Lin S.-T."/>
        </authorList>
    </citation>
    <scope>NUCLEOTIDE SEQUENCE [LARGE SCALE GENOMIC DNA]</scope>
    <source>
        <strain evidence="1 2">BCRC 81129</strain>
    </source>
</reference>
<dbReference type="RefSeq" id="WP_135368490.1">
    <property type="nucleotide sequence ID" value="NZ_RKLX01000016.1"/>
</dbReference>
<protein>
    <submittedName>
        <fullName evidence="1">Glycosyl transferase family 1</fullName>
    </submittedName>
</protein>